<dbReference type="InterPro" id="IPR045864">
    <property type="entry name" value="aa-tRNA-synth_II/BPL/LPL"/>
</dbReference>
<comment type="caution">
    <text evidence="13">The sequence shown here is derived from an EMBL/GenBank/DDBJ whole genome shotgun (WGS) entry which is preliminary data.</text>
</comment>
<dbReference type="PROSITE" id="PS50862">
    <property type="entry name" value="AA_TRNA_LIGASE_II"/>
    <property type="match status" value="1"/>
</dbReference>
<dbReference type="GO" id="GO:0005524">
    <property type="term" value="F:ATP binding"/>
    <property type="evidence" value="ECO:0007669"/>
    <property type="project" value="UniProtKB-KW"/>
</dbReference>
<keyword evidence="5 10" id="KW-0067">ATP-binding</keyword>
<evidence type="ECO:0000256" key="7">
    <source>
        <dbReference type="ARBA" id="ARBA00023146"/>
    </source>
</evidence>
<feature type="binding site" evidence="10">
    <location>
        <begin position="270"/>
        <end position="273"/>
    </location>
    <ligand>
        <name>ATP</name>
        <dbReference type="ChEBI" id="CHEBI:30616"/>
    </ligand>
</feature>
<dbReference type="GO" id="GO:0004828">
    <property type="term" value="F:serine-tRNA ligase activity"/>
    <property type="evidence" value="ECO:0007669"/>
    <property type="project" value="UniProtKB-UniRule"/>
</dbReference>
<evidence type="ECO:0000256" key="9">
    <source>
        <dbReference type="PIRSR" id="PIRSR001529-1"/>
    </source>
</evidence>
<dbReference type="InterPro" id="IPR002314">
    <property type="entry name" value="aa-tRNA-synt_IIb"/>
</dbReference>
<dbReference type="Pfam" id="PF02403">
    <property type="entry name" value="Seryl_tRNA_N"/>
    <property type="match status" value="1"/>
</dbReference>
<dbReference type="PRINTS" id="PR00981">
    <property type="entry name" value="TRNASYNTHSER"/>
</dbReference>
<dbReference type="InterPro" id="IPR015866">
    <property type="entry name" value="Ser-tRNA-synth_1_N"/>
</dbReference>
<feature type="binding site" evidence="10">
    <location>
        <begin position="343"/>
        <end position="346"/>
    </location>
    <ligand>
        <name>ATP</name>
        <dbReference type="ChEBI" id="CHEBI:30616"/>
    </ligand>
</feature>
<dbReference type="Gene3D" id="3.30.930.10">
    <property type="entry name" value="Bira Bifunctional Protein, Domain 2"/>
    <property type="match status" value="1"/>
</dbReference>
<keyword evidence="4" id="KW-0547">Nucleotide-binding</keyword>
<feature type="binding site" evidence="9">
    <location>
        <position position="224"/>
    </location>
    <ligand>
        <name>L-serine</name>
        <dbReference type="ChEBI" id="CHEBI:33384"/>
    </ligand>
</feature>
<keyword evidence="11" id="KW-0175">Coiled coil</keyword>
<keyword evidence="6" id="KW-0648">Protein biosynthesis</keyword>
<evidence type="ECO:0000256" key="2">
    <source>
        <dbReference type="ARBA" id="ARBA00022490"/>
    </source>
</evidence>
<feature type="binding site" evidence="9">
    <location>
        <position position="255"/>
    </location>
    <ligand>
        <name>L-serine</name>
        <dbReference type="ChEBI" id="CHEBI:33384"/>
    </ligand>
</feature>
<dbReference type="InterPro" id="IPR006195">
    <property type="entry name" value="aa-tRNA-synth_II"/>
</dbReference>
<feature type="site" description="Important for serine binding" evidence="9">
    <location>
        <position position="378"/>
    </location>
</feature>
<feature type="binding site" evidence="10">
    <location>
        <begin position="255"/>
        <end position="257"/>
    </location>
    <ligand>
        <name>ATP</name>
        <dbReference type="ChEBI" id="CHEBI:30616"/>
    </ligand>
</feature>
<accession>A0A6N4R4Z5</accession>
<dbReference type="SUPFAM" id="SSF55681">
    <property type="entry name" value="Class II aaRS and biotin synthetases"/>
    <property type="match status" value="1"/>
</dbReference>
<evidence type="ECO:0000256" key="6">
    <source>
        <dbReference type="ARBA" id="ARBA00022917"/>
    </source>
</evidence>
<dbReference type="CDD" id="cd00770">
    <property type="entry name" value="SerRS_core"/>
    <property type="match status" value="1"/>
</dbReference>
<dbReference type="InterPro" id="IPR042103">
    <property type="entry name" value="SerRS_1_N_sf"/>
</dbReference>
<keyword evidence="3 13" id="KW-0436">Ligase</keyword>
<evidence type="ECO:0000256" key="8">
    <source>
        <dbReference type="NCBIfam" id="TIGR00414"/>
    </source>
</evidence>
<proteinExistence type="predicted"/>
<dbReference type="EC" id="6.1.1.11" evidence="1 8"/>
<dbReference type="PIRSF" id="PIRSF001529">
    <property type="entry name" value="Ser-tRNA-synth_IIa"/>
    <property type="match status" value="1"/>
</dbReference>
<name>A0A6N4R4Z5_BLAVI</name>
<keyword evidence="7" id="KW-0030">Aminoacyl-tRNA synthetase</keyword>
<dbReference type="Gene3D" id="1.10.287.40">
    <property type="entry name" value="Serine-tRNA synthetase, tRNA binding domain"/>
    <property type="match status" value="1"/>
</dbReference>
<gene>
    <name evidence="13" type="primary">serS</name>
    <name evidence="13" type="ORF">DI628_02960</name>
</gene>
<dbReference type="GO" id="GO:0005737">
    <property type="term" value="C:cytoplasm"/>
    <property type="evidence" value="ECO:0007669"/>
    <property type="project" value="UniProtKB-UniRule"/>
</dbReference>
<reference evidence="13 14" key="1">
    <citation type="journal article" date="2017" name="Nat. Commun.">
        <title>In situ click chemistry generation of cyclooxygenase-2 inhibitors.</title>
        <authorList>
            <person name="Bhardwaj A."/>
            <person name="Kaur J."/>
            <person name="Wuest M."/>
            <person name="Wuest F."/>
        </authorList>
    </citation>
    <scope>NUCLEOTIDE SEQUENCE [LARGE SCALE GENOMIC DNA]</scope>
    <source>
        <strain evidence="13">S2_018_000_R2_106</strain>
    </source>
</reference>
<dbReference type="EMBL" id="VAFM01000001">
    <property type="protein sequence ID" value="TKW61600.1"/>
    <property type="molecule type" value="Genomic_DNA"/>
</dbReference>
<feature type="domain" description="Aminoacyl-transfer RNA synthetases class-II family profile" evidence="12">
    <location>
        <begin position="132"/>
        <end position="403"/>
    </location>
</feature>
<feature type="coiled-coil region" evidence="11">
    <location>
        <begin position="30"/>
        <end position="82"/>
    </location>
</feature>
<protein>
    <recommendedName>
        <fullName evidence="1 8">Serine--tRNA ligase</fullName>
        <ecNumber evidence="1 8">6.1.1.11</ecNumber>
    </recommendedName>
</protein>
<dbReference type="GO" id="GO:0006434">
    <property type="term" value="P:seryl-tRNA aminoacylation"/>
    <property type="evidence" value="ECO:0007669"/>
    <property type="project" value="UniProtKB-UniRule"/>
</dbReference>
<dbReference type="PANTHER" id="PTHR11778">
    <property type="entry name" value="SERYL-TRNA SYNTHETASE"/>
    <property type="match status" value="1"/>
</dbReference>
<dbReference type="Pfam" id="PF00587">
    <property type="entry name" value="tRNA-synt_2b"/>
    <property type="match status" value="1"/>
</dbReference>
<evidence type="ECO:0000256" key="10">
    <source>
        <dbReference type="PIRSR" id="PIRSR001529-2"/>
    </source>
</evidence>
<evidence type="ECO:0000256" key="5">
    <source>
        <dbReference type="ARBA" id="ARBA00022840"/>
    </source>
</evidence>
<keyword evidence="2" id="KW-0963">Cytoplasm</keyword>
<evidence type="ECO:0000256" key="4">
    <source>
        <dbReference type="ARBA" id="ARBA00022741"/>
    </source>
</evidence>
<feature type="binding site" evidence="9">
    <location>
        <position position="277"/>
    </location>
    <ligand>
        <name>L-serine</name>
        <dbReference type="ChEBI" id="CHEBI:33384"/>
    </ligand>
</feature>
<dbReference type="AlphaFoldDB" id="A0A6N4R4Z5"/>
<evidence type="ECO:0000313" key="14">
    <source>
        <dbReference type="Proteomes" id="UP000320948"/>
    </source>
</evidence>
<sequence length="420" mass="46844">MLDRRFILENQDLIRSNIARREMSVDFDRFVELEDQRRALQKKIEDVRAASNTVAKNRDMSVDEKRAQGTALREEENKLNAEIAPIEAEAQQIYLTIPNLTFEGSPKGGEDASAEIDFGKAPKPNFDFQPKDHIELMENLGMVNLSAAAKVAGSGFYFLTGAGALLEMALVRYGLDMAMAEGFEPVITPDLARDSLMQGAGFVPRGNESNTYRVEDTDLNLIATSEITLVGMTSDEILDASKLPIKMAGMSHCFRSERAHGSLTRGIYRVHQFTKTEMVIVCLPEEAEAHHMKMREIEQRVFDGLEIPYRVLEIATGDLGASAFRKFDLEAWMPGRNGGSWGEITSTSNCTDFQARRLNIRYRDAAGKPQFAYTLNGTALSVCRAMIALVENHQQADGSIRIPEALRPYMGGMDFIRAKK</sequence>
<dbReference type="NCBIfam" id="TIGR00414">
    <property type="entry name" value="serS"/>
    <property type="match status" value="1"/>
</dbReference>
<dbReference type="SUPFAM" id="SSF46589">
    <property type="entry name" value="tRNA-binding arm"/>
    <property type="match status" value="1"/>
</dbReference>
<dbReference type="InterPro" id="IPR033729">
    <property type="entry name" value="SerRS_core"/>
</dbReference>
<organism evidence="13 14">
    <name type="scientific">Blastochloris viridis</name>
    <name type="common">Rhodopseudomonas viridis</name>
    <dbReference type="NCBI Taxonomy" id="1079"/>
    <lineage>
        <taxon>Bacteria</taxon>
        <taxon>Pseudomonadati</taxon>
        <taxon>Pseudomonadota</taxon>
        <taxon>Alphaproteobacteria</taxon>
        <taxon>Hyphomicrobiales</taxon>
        <taxon>Blastochloridaceae</taxon>
        <taxon>Blastochloris</taxon>
    </lineage>
</organism>
<dbReference type="Proteomes" id="UP000320948">
    <property type="component" value="Unassembled WGS sequence"/>
</dbReference>
<dbReference type="InterPro" id="IPR002317">
    <property type="entry name" value="Ser-tRNA-ligase_type_1"/>
</dbReference>
<evidence type="ECO:0000256" key="1">
    <source>
        <dbReference type="ARBA" id="ARBA00012840"/>
    </source>
</evidence>
<feature type="binding site" evidence="9">
    <location>
        <position position="376"/>
    </location>
    <ligand>
        <name>L-serine</name>
        <dbReference type="ChEBI" id="CHEBI:33384"/>
    </ligand>
</feature>
<evidence type="ECO:0000256" key="3">
    <source>
        <dbReference type="ARBA" id="ARBA00022598"/>
    </source>
</evidence>
<evidence type="ECO:0000259" key="12">
    <source>
        <dbReference type="PROSITE" id="PS50862"/>
    </source>
</evidence>
<evidence type="ECO:0000256" key="11">
    <source>
        <dbReference type="SAM" id="Coils"/>
    </source>
</evidence>
<dbReference type="InterPro" id="IPR010978">
    <property type="entry name" value="tRNA-bd_arm"/>
</dbReference>
<evidence type="ECO:0000313" key="13">
    <source>
        <dbReference type="EMBL" id="TKW61600.1"/>
    </source>
</evidence>